<dbReference type="InterPro" id="IPR042099">
    <property type="entry name" value="ANL_N_sf"/>
</dbReference>
<dbReference type="SUPFAM" id="SSF56801">
    <property type="entry name" value="Acetyl-CoA synthetase-like"/>
    <property type="match status" value="1"/>
</dbReference>
<dbReference type="GO" id="GO:0047475">
    <property type="term" value="F:phenylacetate-CoA ligase activity"/>
    <property type="evidence" value="ECO:0007669"/>
    <property type="project" value="UniProtKB-EC"/>
</dbReference>
<reference evidence="2" key="1">
    <citation type="submission" date="2015-10" db="EMBL/GenBank/DDBJ databases">
        <authorList>
            <person name="Gilbert D.G."/>
        </authorList>
    </citation>
    <scope>NUCLEOTIDE SEQUENCE</scope>
</reference>
<dbReference type="InterPro" id="IPR028154">
    <property type="entry name" value="AMP-dep_Lig_C"/>
</dbReference>
<proteinExistence type="predicted"/>
<feature type="domain" description="AMP-dependent ligase C-terminal" evidence="1">
    <location>
        <begin position="343"/>
        <end position="431"/>
    </location>
</feature>
<dbReference type="EC" id="6.2.1.30" evidence="2"/>
<dbReference type="PANTHER" id="PTHR43845:SF1">
    <property type="entry name" value="BLR5969 PROTEIN"/>
    <property type="match status" value="1"/>
</dbReference>
<dbReference type="AlphaFoldDB" id="A0A160TTI7"/>
<dbReference type="Gene3D" id="3.40.50.12780">
    <property type="entry name" value="N-terminal domain of ligase-like"/>
    <property type="match status" value="1"/>
</dbReference>
<accession>A0A160TTI7</accession>
<gene>
    <name evidence="2" type="ORF">MGWOODY_XGa2720</name>
</gene>
<keyword evidence="2" id="KW-0436">Ligase</keyword>
<dbReference type="Pfam" id="PF14535">
    <property type="entry name" value="AMP-binding_C_2"/>
    <property type="match status" value="1"/>
</dbReference>
<dbReference type="EMBL" id="CZRL01000094">
    <property type="protein sequence ID" value="CUS53048.1"/>
    <property type="molecule type" value="Genomic_DNA"/>
</dbReference>
<protein>
    <submittedName>
        <fullName evidence="2">Phenylacetate-coenzyme A ligase</fullName>
        <ecNumber evidence="2">6.2.1.30</ecNumber>
    </submittedName>
</protein>
<sequence>MTFIANAPFLPLPELRKVQQNNWAQQRQHLSGSEFYRRHHPAAPFLFPLDLEDIAELPLTDKEMLRADQSVHPPFGSYLGFPSDRVVRLHRTSGTTGQAMNIALSSADTLMQAHIAGRSQSAAGLEPGDIVVHCLNYQLWMGGLTDHLGLESTGALVVPYGSGGSELLIRTILDVGINAISCTPSYPARLEQVIAEHFPELTPRELGLRKGFMGGEAGLDDPTFRQRLETVWGMQAMNSNYGVSDFLCNFAGQCTDQTDLHFLALDVALPELVDVNTSEPQPWRTGAEGELVLTNLSKECQSLVRFRTGDLVRLTNTDKCQCGRTAPRFRVISRTDEMIVVRGVNTYPSSVSAAVLSCPELNGEYRIRLTHKGPYDRLPLEVELKSSAYPSDNLLARLSHHIGQVLRLTVELELLTQGELPRTEGKTKRVIKEYLS</sequence>
<dbReference type="Gene3D" id="3.30.300.30">
    <property type="match status" value="1"/>
</dbReference>
<evidence type="ECO:0000313" key="2">
    <source>
        <dbReference type="EMBL" id="CUS53048.1"/>
    </source>
</evidence>
<name>A0A160TTI7_9ZZZZ</name>
<dbReference type="PANTHER" id="PTHR43845">
    <property type="entry name" value="BLR5969 PROTEIN"/>
    <property type="match status" value="1"/>
</dbReference>
<organism evidence="2">
    <name type="scientific">hydrothermal vent metagenome</name>
    <dbReference type="NCBI Taxonomy" id="652676"/>
    <lineage>
        <taxon>unclassified sequences</taxon>
        <taxon>metagenomes</taxon>
        <taxon>ecological metagenomes</taxon>
    </lineage>
</organism>
<dbReference type="InterPro" id="IPR045851">
    <property type="entry name" value="AMP-bd_C_sf"/>
</dbReference>
<evidence type="ECO:0000259" key="1">
    <source>
        <dbReference type="Pfam" id="PF14535"/>
    </source>
</evidence>